<protein>
    <submittedName>
        <fullName evidence="1">Uncharacterized protein</fullName>
    </submittedName>
</protein>
<dbReference type="AlphaFoldDB" id="A0A2N3HFE2"/>
<name>A0A2N3HFE2_9FLAO</name>
<accession>A0A2N3HFE2</accession>
<dbReference type="Proteomes" id="UP000233435">
    <property type="component" value="Unassembled WGS sequence"/>
</dbReference>
<proteinExistence type="predicted"/>
<reference evidence="1 2" key="1">
    <citation type="submission" date="2017-12" db="EMBL/GenBank/DDBJ databases">
        <title>Confluentibacter flavum sp. nov., isolated from the saline lake.</title>
        <authorList>
            <person name="Yu L."/>
        </authorList>
    </citation>
    <scope>NUCLEOTIDE SEQUENCE [LARGE SCALE GENOMIC DNA]</scope>
    <source>
        <strain evidence="1 2">3B</strain>
    </source>
</reference>
<keyword evidence="2" id="KW-1185">Reference proteome</keyword>
<evidence type="ECO:0000313" key="2">
    <source>
        <dbReference type="Proteomes" id="UP000233435"/>
    </source>
</evidence>
<dbReference type="RefSeq" id="WP_106661118.1">
    <property type="nucleotide sequence ID" value="NZ_PJEO01000056.1"/>
</dbReference>
<evidence type="ECO:0000313" key="1">
    <source>
        <dbReference type="EMBL" id="PKQ43701.1"/>
    </source>
</evidence>
<dbReference type="EMBL" id="PJEO01000056">
    <property type="protein sequence ID" value="PKQ43701.1"/>
    <property type="molecule type" value="Genomic_DNA"/>
</dbReference>
<sequence length="64" mass="7586">MKNTLLMVLYGTRRYGYKSFQYFLFALYKLIISADTETIPIAIGTEKADECRYLKNKNQKKPWV</sequence>
<organism evidence="1 2">
    <name type="scientific">Confluentibacter flavum</name>
    <dbReference type="NCBI Taxonomy" id="1909700"/>
    <lineage>
        <taxon>Bacteria</taxon>
        <taxon>Pseudomonadati</taxon>
        <taxon>Bacteroidota</taxon>
        <taxon>Flavobacteriia</taxon>
        <taxon>Flavobacteriales</taxon>
        <taxon>Flavobacteriaceae</taxon>
        <taxon>Confluentibacter</taxon>
    </lineage>
</organism>
<comment type="caution">
    <text evidence="1">The sequence shown here is derived from an EMBL/GenBank/DDBJ whole genome shotgun (WGS) entry which is preliminary data.</text>
</comment>
<gene>
    <name evidence="1" type="ORF">CSW08_17005</name>
</gene>